<evidence type="ECO:0000313" key="2">
    <source>
        <dbReference type="Proteomes" id="UP001164929"/>
    </source>
</evidence>
<gene>
    <name evidence="1" type="ORF">NC653_035807</name>
</gene>
<dbReference type="EMBL" id="JAQIZT010000016">
    <property type="protein sequence ID" value="KAJ6967694.1"/>
    <property type="molecule type" value="Genomic_DNA"/>
</dbReference>
<dbReference type="AlphaFoldDB" id="A0AAD6LJR4"/>
<protein>
    <submittedName>
        <fullName evidence="1">Uncharacterized protein</fullName>
    </submittedName>
</protein>
<name>A0AAD6LJR4_9ROSI</name>
<proteinExistence type="predicted"/>
<organism evidence="1 2">
    <name type="scientific">Populus alba x Populus x berolinensis</name>
    <dbReference type="NCBI Taxonomy" id="444605"/>
    <lineage>
        <taxon>Eukaryota</taxon>
        <taxon>Viridiplantae</taxon>
        <taxon>Streptophyta</taxon>
        <taxon>Embryophyta</taxon>
        <taxon>Tracheophyta</taxon>
        <taxon>Spermatophyta</taxon>
        <taxon>Magnoliopsida</taxon>
        <taxon>eudicotyledons</taxon>
        <taxon>Gunneridae</taxon>
        <taxon>Pentapetalae</taxon>
        <taxon>rosids</taxon>
        <taxon>fabids</taxon>
        <taxon>Malpighiales</taxon>
        <taxon>Salicaceae</taxon>
        <taxon>Saliceae</taxon>
        <taxon>Populus</taxon>
    </lineage>
</organism>
<accession>A0AAD6LJR4</accession>
<dbReference type="Proteomes" id="UP001164929">
    <property type="component" value="Chromosome 16"/>
</dbReference>
<keyword evidence="2" id="KW-1185">Reference proteome</keyword>
<reference evidence="1 2" key="1">
    <citation type="journal article" date="2023" name="Mol. Ecol. Resour.">
        <title>Chromosome-level genome assembly of a triploid poplar Populus alba 'Berolinensis'.</title>
        <authorList>
            <person name="Chen S."/>
            <person name="Yu Y."/>
            <person name="Wang X."/>
            <person name="Wang S."/>
            <person name="Zhang T."/>
            <person name="Zhou Y."/>
            <person name="He R."/>
            <person name="Meng N."/>
            <person name="Wang Y."/>
            <person name="Liu W."/>
            <person name="Liu Z."/>
            <person name="Liu J."/>
            <person name="Guo Q."/>
            <person name="Huang H."/>
            <person name="Sederoff R.R."/>
            <person name="Wang G."/>
            <person name="Qu G."/>
            <person name="Chen S."/>
        </authorList>
    </citation>
    <scope>NUCLEOTIDE SEQUENCE [LARGE SCALE GENOMIC DNA]</scope>
    <source>
        <strain evidence="1">SC-2020</strain>
    </source>
</reference>
<sequence>MVTVLGLALALAGRKNPPVTLMLDCALSLHQPMSGCAIIFQTRVELLIVEEAYFLGVAAYLDRPEEHNAPC</sequence>
<evidence type="ECO:0000313" key="1">
    <source>
        <dbReference type="EMBL" id="KAJ6967694.1"/>
    </source>
</evidence>
<comment type="caution">
    <text evidence="1">The sequence shown here is derived from an EMBL/GenBank/DDBJ whole genome shotgun (WGS) entry which is preliminary data.</text>
</comment>